<sequence>MEQTSWQLRIESAGASRTDAGPNDESEGFSFIRTLLIDNYDSYTYNVFQYLAAVNGVPPVVIRNDEFPTWQLAKARLPLVHNIVISPGPGTVENDEDFGLCREVLQDGAVPVLGICLGHQGLGHVYGGKIRRSPVAIHGRRSPVGFVNEYELFDGVQGGTMVVRYHSLQVERESLPASLEETCWTTDADNVLMGLRHREKPLHGIQFHPESVGTSAGFRILNNFKAMTVAWWQGKFPSQLNAQPPSPVEGPSIPRWCMETASEHPLHWEINVATVALQVDGASSAGETLKEFALDQYGLFEHLYGSDRYCFWLDSSSADELCAGPHAQKTYGNRPCLSFMGSSSGPFGEVIECWELEKATLSHFHGSRTCCHQVEGNVFEVLRSRLAAFGWTPRNQTPRLAVRSWKGRIMATIKKDKKTPEHRDGLPPPAEVALEEAEAGEMTLDELPSPFPCGYAGFFGYEVRHVTEKTGPE</sequence>
<dbReference type="PRINTS" id="PR00096">
    <property type="entry name" value="GATASE"/>
</dbReference>
<dbReference type="GO" id="GO:0000162">
    <property type="term" value="P:L-tryptophan biosynthetic process"/>
    <property type="evidence" value="ECO:0007669"/>
    <property type="project" value="UniProtKB-KW"/>
</dbReference>
<dbReference type="InterPro" id="IPR005801">
    <property type="entry name" value="ADC_synthase"/>
</dbReference>
<dbReference type="Pfam" id="PF00117">
    <property type="entry name" value="GATase"/>
    <property type="match status" value="1"/>
</dbReference>
<dbReference type="NCBIfam" id="TIGR00566">
    <property type="entry name" value="trpG_papA"/>
    <property type="match status" value="1"/>
</dbReference>
<dbReference type="VEuPathDB" id="ToxoDB:CSUI_000070"/>
<dbReference type="GO" id="GO:0005829">
    <property type="term" value="C:cytosol"/>
    <property type="evidence" value="ECO:0007669"/>
    <property type="project" value="TreeGrafter"/>
</dbReference>
<keyword evidence="5" id="KW-0822">Tryptophan biosynthesis</keyword>
<comment type="pathway">
    <text evidence="3">Cofactor biosynthesis; tetrahydrofolate biosynthesis; 4-aminobenzoate from chorismate: step 1/2.</text>
</comment>
<protein>
    <recommendedName>
        <fullName evidence="4">anthranilate synthase</fullName>
        <ecNumber evidence="4">4.1.3.27</ecNumber>
    </recommendedName>
    <alternativeName>
        <fullName evidence="8">Para-aminobenzoate synthase</fullName>
    </alternativeName>
    <alternativeName>
        <fullName evidence="9">p-aminobenzoic acid synthase</fullName>
    </alternativeName>
</protein>
<dbReference type="GeneID" id="94423515"/>
<dbReference type="RefSeq" id="XP_067927714.1">
    <property type="nucleotide sequence ID" value="XM_068060304.1"/>
</dbReference>
<comment type="caution">
    <text evidence="11">The sequence shown here is derived from an EMBL/GenBank/DDBJ whole genome shotgun (WGS) entry which is preliminary data.</text>
</comment>
<feature type="domain" description="Glutamine amidotransferase" evidence="10">
    <location>
        <begin position="35"/>
        <end position="224"/>
    </location>
</feature>
<dbReference type="OrthoDB" id="524799at2759"/>
<evidence type="ECO:0000256" key="8">
    <source>
        <dbReference type="ARBA" id="ARBA00031329"/>
    </source>
</evidence>
<organism evidence="11 12">
    <name type="scientific">Cystoisospora suis</name>
    <dbReference type="NCBI Taxonomy" id="483139"/>
    <lineage>
        <taxon>Eukaryota</taxon>
        <taxon>Sar</taxon>
        <taxon>Alveolata</taxon>
        <taxon>Apicomplexa</taxon>
        <taxon>Conoidasida</taxon>
        <taxon>Coccidia</taxon>
        <taxon>Eucoccidiorida</taxon>
        <taxon>Eimeriorina</taxon>
        <taxon>Sarcocystidae</taxon>
        <taxon>Cystoisospora</taxon>
    </lineage>
</organism>
<dbReference type="CDD" id="cd01743">
    <property type="entry name" value="GATase1_Anthranilate_Synthase"/>
    <property type="match status" value="1"/>
</dbReference>
<dbReference type="PANTHER" id="PTHR43418">
    <property type="entry name" value="MULTIFUNCTIONAL TRYPTOPHAN BIOSYNTHESIS PROTEIN-RELATED"/>
    <property type="match status" value="1"/>
</dbReference>
<dbReference type="Gene3D" id="3.60.120.10">
    <property type="entry name" value="Anthranilate synthase"/>
    <property type="match status" value="1"/>
</dbReference>
<reference evidence="11 12" key="1">
    <citation type="journal article" date="2017" name="Int. J. Parasitol.">
        <title>The genome of the protozoan parasite Cystoisospora suis and a reverse vaccinology approach to identify vaccine candidates.</title>
        <authorList>
            <person name="Palmieri N."/>
            <person name="Shrestha A."/>
            <person name="Ruttkowski B."/>
            <person name="Beck T."/>
            <person name="Vogl C."/>
            <person name="Tomley F."/>
            <person name="Blake D.P."/>
            <person name="Joachim A."/>
        </authorList>
    </citation>
    <scope>NUCLEOTIDE SEQUENCE [LARGE SCALE GENOMIC DNA]</scope>
    <source>
        <strain evidence="11 12">Wien I</strain>
    </source>
</reference>
<evidence type="ECO:0000256" key="4">
    <source>
        <dbReference type="ARBA" id="ARBA00012266"/>
    </source>
</evidence>
<dbReference type="Gene3D" id="3.40.50.880">
    <property type="match status" value="1"/>
</dbReference>
<dbReference type="EC" id="4.1.3.27" evidence="4"/>
<dbReference type="InterPro" id="IPR029062">
    <property type="entry name" value="Class_I_gatase-like"/>
</dbReference>
<evidence type="ECO:0000256" key="9">
    <source>
        <dbReference type="ARBA" id="ARBA00031904"/>
    </source>
</evidence>
<evidence type="ECO:0000256" key="1">
    <source>
        <dbReference type="ARBA" id="ARBA00001000"/>
    </source>
</evidence>
<dbReference type="InterPro" id="IPR017926">
    <property type="entry name" value="GATASE"/>
</dbReference>
<dbReference type="UniPathway" id="UPA00077">
    <property type="reaction ID" value="UER00149"/>
</dbReference>
<evidence type="ECO:0000313" key="11">
    <source>
        <dbReference type="EMBL" id="PHJ26068.1"/>
    </source>
</evidence>
<keyword evidence="5" id="KW-0057">Aromatic amino acid biosynthesis</keyword>
<dbReference type="InterPro" id="IPR050472">
    <property type="entry name" value="Anth_synth/Amidotransfase"/>
</dbReference>
<gene>
    <name evidence="11" type="ORF">CSUI_000070</name>
</gene>
<dbReference type="GO" id="GO:0046656">
    <property type="term" value="P:folic acid biosynthetic process"/>
    <property type="evidence" value="ECO:0007669"/>
    <property type="project" value="UniProtKB-KW"/>
</dbReference>
<comment type="catalytic activity">
    <reaction evidence="1">
        <text>chorismate + L-glutamine = 4-amino-4-deoxychorismate + L-glutamate</text>
        <dbReference type="Rhea" id="RHEA:11672"/>
        <dbReference type="ChEBI" id="CHEBI:29748"/>
        <dbReference type="ChEBI" id="CHEBI:29985"/>
        <dbReference type="ChEBI" id="CHEBI:58359"/>
        <dbReference type="ChEBI" id="CHEBI:58406"/>
        <dbReference type="EC" id="2.6.1.85"/>
    </reaction>
</comment>
<evidence type="ECO:0000256" key="2">
    <source>
        <dbReference type="ARBA" id="ARBA00004873"/>
    </source>
</evidence>
<keyword evidence="5" id="KW-0028">Amino-acid biosynthesis</keyword>
<dbReference type="Proteomes" id="UP000221165">
    <property type="component" value="Unassembled WGS sequence"/>
</dbReference>
<dbReference type="PROSITE" id="PS51273">
    <property type="entry name" value="GATASE_TYPE_1"/>
    <property type="match status" value="1"/>
</dbReference>
<evidence type="ECO:0000256" key="7">
    <source>
        <dbReference type="ARBA" id="ARBA00022962"/>
    </source>
</evidence>
<evidence type="ECO:0000313" key="12">
    <source>
        <dbReference type="Proteomes" id="UP000221165"/>
    </source>
</evidence>
<dbReference type="EMBL" id="MIGC01000030">
    <property type="protein sequence ID" value="PHJ26068.1"/>
    <property type="molecule type" value="Genomic_DNA"/>
</dbReference>
<dbReference type="GO" id="GO:0046654">
    <property type="term" value="P:tetrahydrofolate biosynthetic process"/>
    <property type="evidence" value="ECO:0007669"/>
    <property type="project" value="UniProtKB-UniPathway"/>
</dbReference>
<evidence type="ECO:0000256" key="5">
    <source>
        <dbReference type="ARBA" id="ARBA00022822"/>
    </source>
</evidence>
<dbReference type="PANTHER" id="PTHR43418:SF4">
    <property type="entry name" value="MULTIFUNCTIONAL TRYPTOPHAN BIOSYNTHESIS PROTEIN"/>
    <property type="match status" value="1"/>
</dbReference>
<evidence type="ECO:0000256" key="6">
    <source>
        <dbReference type="ARBA" id="ARBA00022909"/>
    </source>
</evidence>
<name>A0A2C6LH52_9APIC</name>
<evidence type="ECO:0000256" key="3">
    <source>
        <dbReference type="ARBA" id="ARBA00005009"/>
    </source>
</evidence>
<dbReference type="GO" id="GO:0046820">
    <property type="term" value="F:4-amino-4-deoxychorismate synthase activity"/>
    <property type="evidence" value="ECO:0007669"/>
    <property type="project" value="UniProtKB-EC"/>
</dbReference>
<accession>A0A2C6LH52</accession>
<dbReference type="PRINTS" id="PR00097">
    <property type="entry name" value="ANTSNTHASEII"/>
</dbReference>
<keyword evidence="12" id="KW-1185">Reference proteome</keyword>
<evidence type="ECO:0000259" key="10">
    <source>
        <dbReference type="Pfam" id="PF00117"/>
    </source>
</evidence>
<keyword evidence="7" id="KW-0315">Glutamine amidotransferase</keyword>
<proteinExistence type="predicted"/>
<comment type="pathway">
    <text evidence="2">Amino-acid biosynthesis; L-tryptophan biosynthesis; L-tryptophan from chorismate: step 1/5.</text>
</comment>
<dbReference type="SUPFAM" id="SSF52317">
    <property type="entry name" value="Class I glutamine amidotransferase-like"/>
    <property type="match status" value="1"/>
</dbReference>
<dbReference type="GO" id="GO:0004049">
    <property type="term" value="F:anthranilate synthase activity"/>
    <property type="evidence" value="ECO:0007669"/>
    <property type="project" value="UniProtKB-EC"/>
</dbReference>
<dbReference type="InterPro" id="IPR006221">
    <property type="entry name" value="TrpG/PapA_dom"/>
</dbReference>
<keyword evidence="6" id="KW-0289">Folate biosynthesis</keyword>
<dbReference type="AlphaFoldDB" id="A0A2C6LH52"/>